<evidence type="ECO:0000313" key="2">
    <source>
        <dbReference type="Proteomes" id="UP000198854"/>
    </source>
</evidence>
<name>A0A1G8GZV3_9VIBR</name>
<dbReference type="SUPFAM" id="SSF52540">
    <property type="entry name" value="P-loop containing nucleoside triphosphate hydrolases"/>
    <property type="match status" value="1"/>
</dbReference>
<dbReference type="Proteomes" id="UP000198854">
    <property type="component" value="Unassembled WGS sequence"/>
</dbReference>
<dbReference type="InterPro" id="IPR027417">
    <property type="entry name" value="P-loop_NTPase"/>
</dbReference>
<evidence type="ECO:0000313" key="1">
    <source>
        <dbReference type="EMBL" id="SDH99942.1"/>
    </source>
</evidence>
<dbReference type="PIRSF" id="PIRSF037290">
    <property type="entry name" value="UCP037290"/>
    <property type="match status" value="1"/>
</dbReference>
<dbReference type="STRING" id="861298.SAMN04488136_1437"/>
<accession>A0A1G8GZV3</accession>
<protein>
    <submittedName>
        <fullName evidence="1">RecA DNA recombination protein</fullName>
    </submittedName>
</protein>
<organism evidence="1 2">
    <name type="scientific">Vibrio xiamenensis</name>
    <dbReference type="NCBI Taxonomy" id="861298"/>
    <lineage>
        <taxon>Bacteria</taxon>
        <taxon>Pseudomonadati</taxon>
        <taxon>Pseudomonadota</taxon>
        <taxon>Gammaproteobacteria</taxon>
        <taxon>Vibrionales</taxon>
        <taxon>Vibrionaceae</taxon>
        <taxon>Vibrio</taxon>
    </lineage>
</organism>
<dbReference type="OrthoDB" id="9811176at2"/>
<keyword evidence="2" id="KW-1185">Reference proteome</keyword>
<reference evidence="1 2" key="1">
    <citation type="submission" date="2016-10" db="EMBL/GenBank/DDBJ databases">
        <authorList>
            <person name="de Groot N.N."/>
        </authorList>
    </citation>
    <scope>NUCLEOTIDE SEQUENCE [LARGE SCALE GENOMIC DNA]</scope>
    <source>
        <strain evidence="1 2">CGMCC 1.10228</strain>
    </source>
</reference>
<dbReference type="NCBIfam" id="NF033429">
    <property type="entry name" value="ImuA_translesion"/>
    <property type="match status" value="1"/>
</dbReference>
<dbReference type="Gene3D" id="3.40.50.300">
    <property type="entry name" value="P-loop containing nucleotide triphosphate hydrolases"/>
    <property type="match status" value="1"/>
</dbReference>
<dbReference type="InterPro" id="IPR017166">
    <property type="entry name" value="UCP037290"/>
</dbReference>
<dbReference type="EMBL" id="FNDD01000043">
    <property type="protein sequence ID" value="SDH99942.1"/>
    <property type="molecule type" value="Genomic_DNA"/>
</dbReference>
<gene>
    <name evidence="1" type="ORF">SAMN04488136_1437</name>
</gene>
<sequence length="233" mass="25920">MSELVEHLKQKQWLWQGSNTRCEHEMVTSGFEHLDAKLNGGFPRHGVVEIQSSPGIGELRLLLPQLSAASRAASTEAHAARLMVFIQPPGMLSIQQLAAAGISVNQIIVIEPQNEQHALWAAEQCAKSGACSHVLLWAHDLQVHQARRLQVASETGQCLQFLFRQPQAHQLSLPVSLSLALHPSEQGLQLEINKRKGGWQHGRFSIDMQREWPDLALKPRDSVVVPFPRVQQG</sequence>
<dbReference type="InterPro" id="IPR047610">
    <property type="entry name" value="ImuA_translesion"/>
</dbReference>
<dbReference type="AlphaFoldDB" id="A0A1G8GZV3"/>
<proteinExistence type="predicted"/>
<dbReference type="RefSeq" id="WP_093279265.1">
    <property type="nucleotide sequence ID" value="NZ_FNDD01000043.1"/>
</dbReference>